<sequence>MAPRLPAVQFKEAKDTNLHERHRVSSLRPRAPTLLSSLPSSRGFSLFTEYCISLSAFNGEFFSGHCVKEVVFTGGFVRELEGRTSGWGGVEGGTQKRDRGMGEI</sequence>
<evidence type="ECO:0000313" key="1">
    <source>
        <dbReference type="EMBL" id="MPC56193.1"/>
    </source>
</evidence>
<dbReference type="AlphaFoldDB" id="A0A5B7GFR0"/>
<dbReference type="Proteomes" id="UP000324222">
    <property type="component" value="Unassembled WGS sequence"/>
</dbReference>
<keyword evidence="2" id="KW-1185">Reference proteome</keyword>
<name>A0A5B7GFR0_PORTR</name>
<proteinExistence type="predicted"/>
<reference evidence="1 2" key="1">
    <citation type="submission" date="2019-05" db="EMBL/GenBank/DDBJ databases">
        <title>Another draft genome of Portunus trituberculatus and its Hox gene families provides insights of decapod evolution.</title>
        <authorList>
            <person name="Jeong J.-H."/>
            <person name="Song I."/>
            <person name="Kim S."/>
            <person name="Choi T."/>
            <person name="Kim D."/>
            <person name="Ryu S."/>
            <person name="Kim W."/>
        </authorList>
    </citation>
    <scope>NUCLEOTIDE SEQUENCE [LARGE SCALE GENOMIC DNA]</scope>
    <source>
        <tissue evidence="1">Muscle</tissue>
    </source>
</reference>
<comment type="caution">
    <text evidence="1">The sequence shown here is derived from an EMBL/GenBank/DDBJ whole genome shotgun (WGS) entry which is preliminary data.</text>
</comment>
<accession>A0A5B7GFR0</accession>
<gene>
    <name evidence="1" type="ORF">E2C01_050146</name>
</gene>
<evidence type="ECO:0000313" key="2">
    <source>
        <dbReference type="Proteomes" id="UP000324222"/>
    </source>
</evidence>
<protein>
    <submittedName>
        <fullName evidence="1">Uncharacterized protein</fullName>
    </submittedName>
</protein>
<dbReference type="EMBL" id="VSRR010013770">
    <property type="protein sequence ID" value="MPC56193.1"/>
    <property type="molecule type" value="Genomic_DNA"/>
</dbReference>
<organism evidence="1 2">
    <name type="scientific">Portunus trituberculatus</name>
    <name type="common">Swimming crab</name>
    <name type="synonym">Neptunus trituberculatus</name>
    <dbReference type="NCBI Taxonomy" id="210409"/>
    <lineage>
        <taxon>Eukaryota</taxon>
        <taxon>Metazoa</taxon>
        <taxon>Ecdysozoa</taxon>
        <taxon>Arthropoda</taxon>
        <taxon>Crustacea</taxon>
        <taxon>Multicrustacea</taxon>
        <taxon>Malacostraca</taxon>
        <taxon>Eumalacostraca</taxon>
        <taxon>Eucarida</taxon>
        <taxon>Decapoda</taxon>
        <taxon>Pleocyemata</taxon>
        <taxon>Brachyura</taxon>
        <taxon>Eubrachyura</taxon>
        <taxon>Portunoidea</taxon>
        <taxon>Portunidae</taxon>
        <taxon>Portuninae</taxon>
        <taxon>Portunus</taxon>
    </lineage>
</organism>